<feature type="binding site" description="distal binding residue" evidence="5">
    <location>
        <position position="76"/>
    </location>
    <ligand>
        <name>heme</name>
        <dbReference type="ChEBI" id="CHEBI:30413"/>
    </ligand>
    <ligandPart>
        <name>Fe</name>
        <dbReference type="ChEBI" id="CHEBI:18248"/>
    </ligandPart>
</feature>
<keyword evidence="3 5" id="KW-0479">Metal-binding</keyword>
<evidence type="ECO:0008006" key="8">
    <source>
        <dbReference type="Google" id="ProtNLM"/>
    </source>
</evidence>
<dbReference type="RefSeq" id="WP_146578856.1">
    <property type="nucleotide sequence ID" value="NZ_SJPM01000007.1"/>
</dbReference>
<evidence type="ECO:0000256" key="1">
    <source>
        <dbReference type="ARBA" id="ARBA00022448"/>
    </source>
</evidence>
<dbReference type="GO" id="GO:0020037">
    <property type="term" value="F:heme binding"/>
    <property type="evidence" value="ECO:0007669"/>
    <property type="project" value="InterPro"/>
</dbReference>
<comment type="caution">
    <text evidence="6">The sequence shown here is derived from an EMBL/GenBank/DDBJ whole genome shotgun (WGS) entry which is preliminary data.</text>
</comment>
<evidence type="ECO:0000256" key="4">
    <source>
        <dbReference type="ARBA" id="ARBA00023004"/>
    </source>
</evidence>
<keyword evidence="4 5" id="KW-0408">Iron</keyword>
<dbReference type="InterPro" id="IPR012292">
    <property type="entry name" value="Globin/Proto"/>
</dbReference>
<dbReference type="CDD" id="cd00454">
    <property type="entry name" value="TrHb1_N"/>
    <property type="match status" value="1"/>
</dbReference>
<organism evidence="6 7">
    <name type="scientific">Neorhodopirellula pilleata</name>
    <dbReference type="NCBI Taxonomy" id="2714738"/>
    <lineage>
        <taxon>Bacteria</taxon>
        <taxon>Pseudomonadati</taxon>
        <taxon>Planctomycetota</taxon>
        <taxon>Planctomycetia</taxon>
        <taxon>Pirellulales</taxon>
        <taxon>Pirellulaceae</taxon>
        <taxon>Neorhodopirellula</taxon>
    </lineage>
</organism>
<dbReference type="EMBL" id="SJPM01000007">
    <property type="protein sequence ID" value="TWT94875.1"/>
    <property type="molecule type" value="Genomic_DNA"/>
</dbReference>
<protein>
    <recommendedName>
        <fullName evidence="8">Group 1 truncated hemoglobin</fullName>
    </recommendedName>
</protein>
<evidence type="ECO:0000313" key="7">
    <source>
        <dbReference type="Proteomes" id="UP000316213"/>
    </source>
</evidence>
<accession>A0A5C6A672</accession>
<dbReference type="InterPro" id="IPR009050">
    <property type="entry name" value="Globin-like_sf"/>
</dbReference>
<keyword evidence="7" id="KW-1185">Reference proteome</keyword>
<dbReference type="Pfam" id="PF01152">
    <property type="entry name" value="Bac_globin"/>
    <property type="match status" value="1"/>
</dbReference>
<evidence type="ECO:0000256" key="5">
    <source>
        <dbReference type="PIRSR" id="PIRSR601486-1"/>
    </source>
</evidence>
<name>A0A5C6A672_9BACT</name>
<keyword evidence="1" id="KW-0813">Transport</keyword>
<dbReference type="GO" id="GO:0046872">
    <property type="term" value="F:metal ion binding"/>
    <property type="evidence" value="ECO:0007669"/>
    <property type="project" value="UniProtKB-KW"/>
</dbReference>
<keyword evidence="2 5" id="KW-0349">Heme</keyword>
<reference evidence="6 7" key="1">
    <citation type="submission" date="2019-02" db="EMBL/GenBank/DDBJ databases">
        <title>Deep-cultivation of Planctomycetes and their phenomic and genomic characterization uncovers novel biology.</title>
        <authorList>
            <person name="Wiegand S."/>
            <person name="Jogler M."/>
            <person name="Boedeker C."/>
            <person name="Pinto D."/>
            <person name="Vollmers J."/>
            <person name="Rivas-Marin E."/>
            <person name="Kohn T."/>
            <person name="Peeters S.H."/>
            <person name="Heuer A."/>
            <person name="Rast P."/>
            <person name="Oberbeckmann S."/>
            <person name="Bunk B."/>
            <person name="Jeske O."/>
            <person name="Meyerdierks A."/>
            <person name="Storesund J.E."/>
            <person name="Kallscheuer N."/>
            <person name="Luecker S."/>
            <person name="Lage O.M."/>
            <person name="Pohl T."/>
            <person name="Merkel B.J."/>
            <person name="Hornburger P."/>
            <person name="Mueller R.-W."/>
            <person name="Bruemmer F."/>
            <person name="Labrenz M."/>
            <person name="Spormann A.M."/>
            <person name="Op Den Camp H."/>
            <person name="Overmann J."/>
            <person name="Amann R."/>
            <person name="Jetten M.S.M."/>
            <person name="Mascher T."/>
            <person name="Medema M.H."/>
            <person name="Devos D.P."/>
            <person name="Kaster A.-K."/>
            <person name="Ovreas L."/>
            <person name="Rohde M."/>
            <person name="Galperin M.Y."/>
            <person name="Jogler C."/>
        </authorList>
    </citation>
    <scope>NUCLEOTIDE SEQUENCE [LARGE SCALE GENOMIC DNA]</scope>
    <source>
        <strain evidence="6 7">Pla100</strain>
    </source>
</reference>
<dbReference type="Proteomes" id="UP000316213">
    <property type="component" value="Unassembled WGS sequence"/>
</dbReference>
<dbReference type="SUPFAM" id="SSF46458">
    <property type="entry name" value="Globin-like"/>
    <property type="match status" value="1"/>
</dbReference>
<evidence type="ECO:0000256" key="2">
    <source>
        <dbReference type="ARBA" id="ARBA00022617"/>
    </source>
</evidence>
<dbReference type="AlphaFoldDB" id="A0A5C6A672"/>
<evidence type="ECO:0000313" key="6">
    <source>
        <dbReference type="EMBL" id="TWT94875.1"/>
    </source>
</evidence>
<evidence type="ECO:0000256" key="3">
    <source>
        <dbReference type="ARBA" id="ARBA00022723"/>
    </source>
</evidence>
<dbReference type="Gene3D" id="1.10.490.10">
    <property type="entry name" value="Globins"/>
    <property type="match status" value="1"/>
</dbReference>
<gene>
    <name evidence="6" type="ORF">Pla100_34460</name>
</gene>
<dbReference type="InterPro" id="IPR001486">
    <property type="entry name" value="Hemoglobin_trunc"/>
</dbReference>
<proteinExistence type="predicted"/>
<sequence length="129" mass="14063">MNADNAEPDLLDQVGGTDGLRRIVDEMYVRVLADNELAPFFEGVEMDKLVRMQTEFIASITSGDIAYTGADLTKVHAGRGITRQHFTQFVSHLTDALEAHQVTPHAIDQVLGKLAMYSDKVTGSANVDG</sequence>
<dbReference type="OrthoDB" id="9795814at2"/>
<dbReference type="GO" id="GO:0019825">
    <property type="term" value="F:oxygen binding"/>
    <property type="evidence" value="ECO:0007669"/>
    <property type="project" value="InterPro"/>
</dbReference>